<dbReference type="InterPro" id="IPR049391">
    <property type="entry name" value="FAS_pseudo-KR"/>
</dbReference>
<dbReference type="Gene3D" id="1.10.1470.20">
    <property type="entry name" value="Fatty acid synthase, domain 2"/>
    <property type="match status" value="1"/>
</dbReference>
<dbReference type="Pfam" id="PF21149">
    <property type="entry name" value="FAS_pseudo-KR"/>
    <property type="match status" value="1"/>
</dbReference>
<evidence type="ECO:0000313" key="2">
    <source>
        <dbReference type="EMBL" id="RWS04983.1"/>
    </source>
</evidence>
<dbReference type="OrthoDB" id="6504497at2759"/>
<reference evidence="2" key="2">
    <citation type="submission" date="2018-11" db="EMBL/GenBank/DDBJ databases">
        <title>Trombidioid mite genomics.</title>
        <authorList>
            <person name="Dong X."/>
        </authorList>
    </citation>
    <scope>NUCLEOTIDE SEQUENCE</scope>
    <source>
        <strain evidence="2">UoL-WK</strain>
    </source>
</reference>
<dbReference type="Gene3D" id="3.40.50.150">
    <property type="entry name" value="Vaccinia Virus protein VP39"/>
    <property type="match status" value="1"/>
</dbReference>
<feature type="domain" description="Fatty acid synthase pseudo-KR" evidence="1">
    <location>
        <begin position="386"/>
        <end position="457"/>
    </location>
</feature>
<keyword evidence="4" id="KW-1185">Reference proteome</keyword>
<accession>A0A3S3Q7X4</accession>
<sequence length="615" mass="69335">MTILSRNTRALFLPVRFQCVRCDPRVLLSEVEQNPELPVAFDYRINVCATKGLEIKGVRCNIAPRRTGAQLAVLEKYDFIPYNEECALTNADKQEIEEYIQVTSTVTRKLLEANGRSGAEFMNGFKDASEDQIKRYLDADPTDFALLHTVNDIKSYDNVKDFEEKVQKGLMRHRRELPKDILANVYLRERILRPSLDVVAENSSKFLNVLEVNASPLTMSQTVKNFLELSGASVNYTLAHPSPADLGNSVSKDISVTEWNFLKSSAPSELNNIDLVLYKDISTYSTTANGVDLQALLNSMYTITKTNGFVLAFLRHGLTGPERFLYDTNKQSAGKRVEEFKSKALEIGFSLVAQKADGMSSTTLLLRKATDKKAEDQTLLPVSSEKFEWVEELKNALKECAKKPEGHNLWLIANDKPTNGIIGFVNCLRQEPNGDRIRCIFNLGTSKINIDFRKSPFTEQYGEKVQAVSEEQQHTEALVLLLTQYVSIDYAKTKSDLLEIHDIEARNIRATEIYLDNKGPRCEPEAIAFAAQAFYQKVKMLHGYKTSKKFDGNVFLIRAEELLMKNVDDTPVLQDYGISEVITGECTVRTFKGNHKTFIVNNLKAIASILNDKLC</sequence>
<dbReference type="InterPro" id="IPR029058">
    <property type="entry name" value="AB_hydrolase_fold"/>
</dbReference>
<gene>
    <name evidence="3" type="ORF">B4U79_16361</name>
    <name evidence="2" type="ORF">B4U79_16362</name>
</gene>
<proteinExistence type="predicted"/>
<reference evidence="2 4" key="1">
    <citation type="journal article" date="2018" name="Gigascience">
        <title>Genomes of trombidid mites reveal novel predicted allergens and laterally-transferred genes associated with secondary metabolism.</title>
        <authorList>
            <person name="Dong X."/>
            <person name="Chaisiri K."/>
            <person name="Xia D."/>
            <person name="Armstrong S.D."/>
            <person name="Fang Y."/>
            <person name="Donnelly M.J."/>
            <person name="Kadowaki T."/>
            <person name="McGarry J.W."/>
            <person name="Darby A.C."/>
            <person name="Makepeace B.L."/>
        </authorList>
    </citation>
    <scope>NUCLEOTIDE SEQUENCE [LARGE SCALE GENOMIC DNA]</scope>
    <source>
        <strain evidence="2">UoL-WK</strain>
    </source>
</reference>
<dbReference type="SUPFAM" id="SSF53474">
    <property type="entry name" value="alpha/beta-Hydrolases"/>
    <property type="match status" value="1"/>
</dbReference>
<evidence type="ECO:0000313" key="4">
    <source>
        <dbReference type="Proteomes" id="UP000285301"/>
    </source>
</evidence>
<dbReference type="EMBL" id="NCKU01005120">
    <property type="protein sequence ID" value="RWS04990.1"/>
    <property type="molecule type" value="Genomic_DNA"/>
</dbReference>
<evidence type="ECO:0000313" key="3">
    <source>
        <dbReference type="EMBL" id="RWS04990.1"/>
    </source>
</evidence>
<name>A0A3S3Q7X4_9ACAR</name>
<protein>
    <submittedName>
        <fullName evidence="2">Fatty acid synthase-like protein</fullName>
    </submittedName>
</protein>
<dbReference type="Proteomes" id="UP000285301">
    <property type="component" value="Unassembled WGS sequence"/>
</dbReference>
<dbReference type="InterPro" id="IPR042104">
    <property type="entry name" value="PKS_dehydratase_sf"/>
</dbReference>
<comment type="caution">
    <text evidence="2">The sequence shown here is derived from an EMBL/GenBank/DDBJ whole genome shotgun (WGS) entry which is preliminary data.</text>
</comment>
<dbReference type="InterPro" id="IPR029063">
    <property type="entry name" value="SAM-dependent_MTases_sf"/>
</dbReference>
<dbReference type="Gene3D" id="3.10.129.110">
    <property type="entry name" value="Polyketide synthase dehydratase"/>
    <property type="match status" value="1"/>
</dbReference>
<dbReference type="EMBL" id="NCKU01005122">
    <property type="protein sequence ID" value="RWS04983.1"/>
    <property type="molecule type" value="Genomic_DNA"/>
</dbReference>
<evidence type="ECO:0000259" key="1">
    <source>
        <dbReference type="Pfam" id="PF21149"/>
    </source>
</evidence>
<dbReference type="AlphaFoldDB" id="A0A3S3Q7X4"/>
<dbReference type="STRING" id="1965070.A0A3S3Q7X4"/>
<organism evidence="2 4">
    <name type="scientific">Dinothrombium tinctorium</name>
    <dbReference type="NCBI Taxonomy" id="1965070"/>
    <lineage>
        <taxon>Eukaryota</taxon>
        <taxon>Metazoa</taxon>
        <taxon>Ecdysozoa</taxon>
        <taxon>Arthropoda</taxon>
        <taxon>Chelicerata</taxon>
        <taxon>Arachnida</taxon>
        <taxon>Acari</taxon>
        <taxon>Acariformes</taxon>
        <taxon>Trombidiformes</taxon>
        <taxon>Prostigmata</taxon>
        <taxon>Anystina</taxon>
        <taxon>Parasitengona</taxon>
        <taxon>Trombidioidea</taxon>
        <taxon>Trombidiidae</taxon>
        <taxon>Dinothrombium</taxon>
    </lineage>
</organism>